<dbReference type="Gene3D" id="3.30.420.10">
    <property type="entry name" value="Ribonuclease H-like superfamily/Ribonuclease H"/>
    <property type="match status" value="1"/>
</dbReference>
<proteinExistence type="predicted"/>
<dbReference type="GO" id="GO:0003723">
    <property type="term" value="F:RNA binding"/>
    <property type="evidence" value="ECO:0007669"/>
    <property type="project" value="UniProtKB-KW"/>
</dbReference>
<reference evidence="3 4" key="1">
    <citation type="submission" date="2014-11" db="EMBL/GenBank/DDBJ databases">
        <authorList>
            <person name="Wibberg Daniel"/>
        </authorList>
    </citation>
    <scope>NUCLEOTIDE SEQUENCE [LARGE SCALE GENOMIC DNA]</scope>
    <source>
        <strain evidence="3">Rhizoctonia solani AG1-IB 7/3/14</strain>
    </source>
</reference>
<sequence>MQPLEIPARPWQHVSYDMITDLPQDRVHNSILVIIDSFTKFVVLVPVSKKLKAPELAEIFLNWVWKQYSLPQKTISDQGTVFNNKFLCALYKRLGIDPHFSSAYHPQSNGQTEQVNPTIEHFLQAYASVNQSDWVKWLPMTEFAYNNATHSATGQSPFMALYGWQPNLTLSNVKTNVPEANELANTIEKQWEEVAAALQQSKSRLVENQD</sequence>
<dbReference type="InterPro" id="IPR012337">
    <property type="entry name" value="RNaseH-like_sf"/>
</dbReference>
<dbReference type="PANTHER" id="PTHR37984">
    <property type="entry name" value="PROTEIN CBG26694"/>
    <property type="match status" value="1"/>
</dbReference>
<dbReference type="OrthoDB" id="2273864at2759"/>
<organism evidence="3 4">
    <name type="scientific">Thanatephorus cucumeris (strain AG1-IB / isolate 7/3/14)</name>
    <name type="common">Lettuce bottom rot fungus</name>
    <name type="synonym">Rhizoctonia solani</name>
    <dbReference type="NCBI Taxonomy" id="1108050"/>
    <lineage>
        <taxon>Eukaryota</taxon>
        <taxon>Fungi</taxon>
        <taxon>Dikarya</taxon>
        <taxon>Basidiomycota</taxon>
        <taxon>Agaricomycotina</taxon>
        <taxon>Agaricomycetes</taxon>
        <taxon>Cantharellales</taxon>
        <taxon>Ceratobasidiaceae</taxon>
        <taxon>Rhizoctonia</taxon>
        <taxon>Rhizoctonia solani AG-1</taxon>
    </lineage>
</organism>
<evidence type="ECO:0000256" key="1">
    <source>
        <dbReference type="ARBA" id="ARBA00022884"/>
    </source>
</evidence>
<dbReference type="FunFam" id="3.30.420.10:FF:000032">
    <property type="entry name" value="Retrovirus-related Pol polyprotein from transposon 297-like Protein"/>
    <property type="match status" value="1"/>
</dbReference>
<dbReference type="GO" id="GO:0015074">
    <property type="term" value="P:DNA integration"/>
    <property type="evidence" value="ECO:0007669"/>
    <property type="project" value="InterPro"/>
</dbReference>
<dbReference type="SUPFAM" id="SSF53098">
    <property type="entry name" value="Ribonuclease H-like"/>
    <property type="match status" value="1"/>
</dbReference>
<evidence type="ECO:0000313" key="3">
    <source>
        <dbReference type="EMBL" id="CEL62263.1"/>
    </source>
</evidence>
<feature type="domain" description="Integrase catalytic" evidence="2">
    <location>
        <begin position="6"/>
        <end position="165"/>
    </location>
</feature>
<protein>
    <recommendedName>
        <fullName evidence="2">Integrase catalytic domain-containing protein</fullName>
    </recommendedName>
</protein>
<dbReference type="InterPro" id="IPR050951">
    <property type="entry name" value="Retrovirus_Pol_polyprotein"/>
</dbReference>
<keyword evidence="1" id="KW-0694">RNA-binding</keyword>
<dbReference type="STRING" id="1108050.A0A0B7G1A0"/>
<dbReference type="Proteomes" id="UP000059188">
    <property type="component" value="Unassembled WGS sequence"/>
</dbReference>
<evidence type="ECO:0000259" key="2">
    <source>
        <dbReference type="PROSITE" id="PS50994"/>
    </source>
</evidence>
<dbReference type="EMBL" id="LN679746">
    <property type="protein sequence ID" value="CEL62263.1"/>
    <property type="molecule type" value="Genomic_DNA"/>
</dbReference>
<dbReference type="InterPro" id="IPR036397">
    <property type="entry name" value="RNaseH_sf"/>
</dbReference>
<dbReference type="PROSITE" id="PS50994">
    <property type="entry name" value="INTEGRASE"/>
    <property type="match status" value="1"/>
</dbReference>
<dbReference type="AlphaFoldDB" id="A0A0B7G1A0"/>
<dbReference type="GO" id="GO:0005634">
    <property type="term" value="C:nucleus"/>
    <property type="evidence" value="ECO:0007669"/>
    <property type="project" value="UniProtKB-ARBA"/>
</dbReference>
<gene>
    <name evidence="3" type="ORF">RSOLAG1IB_12536</name>
</gene>
<accession>A0A0B7G1A0</accession>
<keyword evidence="4" id="KW-1185">Reference proteome</keyword>
<dbReference type="PANTHER" id="PTHR37984:SF15">
    <property type="entry name" value="INTEGRASE CATALYTIC DOMAIN-CONTAINING PROTEIN"/>
    <property type="match status" value="1"/>
</dbReference>
<name>A0A0B7G1A0_THACB</name>
<dbReference type="InterPro" id="IPR001584">
    <property type="entry name" value="Integrase_cat-core"/>
</dbReference>
<evidence type="ECO:0000313" key="4">
    <source>
        <dbReference type="Proteomes" id="UP000059188"/>
    </source>
</evidence>